<keyword evidence="3" id="KW-1015">Disulfide bond</keyword>
<evidence type="ECO:0000313" key="8">
    <source>
        <dbReference type="Proteomes" id="UP000595437"/>
    </source>
</evidence>
<dbReference type="PROSITE" id="PS50923">
    <property type="entry name" value="SUSHI"/>
    <property type="match status" value="1"/>
</dbReference>
<evidence type="ECO:0000256" key="3">
    <source>
        <dbReference type="ARBA" id="ARBA00023157"/>
    </source>
</evidence>
<dbReference type="PANTHER" id="PTHR19325:SF575">
    <property type="entry name" value="LOCOMOTION-RELATED PROTEIN HIKARU GENKI"/>
    <property type="match status" value="1"/>
</dbReference>
<evidence type="ECO:0000313" key="7">
    <source>
        <dbReference type="EMBL" id="QQP35940.1"/>
    </source>
</evidence>
<dbReference type="PANTHER" id="PTHR19325">
    <property type="entry name" value="COMPLEMENT COMPONENT-RELATED SUSHI DOMAIN-CONTAINING"/>
    <property type="match status" value="1"/>
</dbReference>
<dbReference type="InterPro" id="IPR000436">
    <property type="entry name" value="Sushi_SCR_CCP_dom"/>
</dbReference>
<dbReference type="CDD" id="cd00033">
    <property type="entry name" value="CCP"/>
    <property type="match status" value="1"/>
</dbReference>
<dbReference type="SUPFAM" id="SSF57535">
    <property type="entry name" value="Complement control module/SCR domain"/>
    <property type="match status" value="2"/>
</dbReference>
<evidence type="ECO:0000256" key="5">
    <source>
        <dbReference type="PROSITE-ProRule" id="PRU00302"/>
    </source>
</evidence>
<evidence type="ECO:0000256" key="4">
    <source>
        <dbReference type="ARBA" id="ARBA00023180"/>
    </source>
</evidence>
<keyword evidence="2" id="KW-0677">Repeat</keyword>
<evidence type="ECO:0000259" key="6">
    <source>
        <dbReference type="PROSITE" id="PS50923"/>
    </source>
</evidence>
<keyword evidence="8" id="KW-1185">Reference proteome</keyword>
<dbReference type="OrthoDB" id="6352088at2759"/>
<dbReference type="EMBL" id="CP045904">
    <property type="protein sequence ID" value="QQP35940.1"/>
    <property type="molecule type" value="Genomic_DNA"/>
</dbReference>
<dbReference type="InterPro" id="IPR050350">
    <property type="entry name" value="Compl-Cell_Adhes-Reg"/>
</dbReference>
<gene>
    <name evidence="7" type="ORF">FKW44_020891</name>
</gene>
<keyword evidence="1 5" id="KW-0768">Sushi</keyword>
<name>A0A7T8GR04_CALRO</name>
<dbReference type="Pfam" id="PF00084">
    <property type="entry name" value="Sushi"/>
    <property type="match status" value="1"/>
</dbReference>
<sequence>NGPLDPLLVNSWTAARSHSFLTETPLLKRLNAFGLPNDESLQRVCGSDGKWSGKTPKCKEIRCLLPPRPNNTVISVSSTERLHGTSVIRSKQTITLKYRCERGFILKKEDGSAGGRVMTRRCNSDTSWTGTNPKCEFVDCGTPDVSEMESLS</sequence>
<feature type="non-terminal residue" evidence="7">
    <location>
        <position position="1"/>
    </location>
</feature>
<keyword evidence="4" id="KW-0325">Glycoprotein</keyword>
<dbReference type="Gene3D" id="2.10.70.10">
    <property type="entry name" value="Complement Module, domain 1"/>
    <property type="match status" value="1"/>
</dbReference>
<proteinExistence type="predicted"/>
<comment type="caution">
    <text evidence="5">Lacks conserved residue(s) required for the propagation of feature annotation.</text>
</comment>
<protein>
    <recommendedName>
        <fullName evidence="6">Sushi domain-containing protein</fullName>
    </recommendedName>
</protein>
<dbReference type="AlphaFoldDB" id="A0A7T8GR04"/>
<feature type="domain" description="Sushi" evidence="6">
    <location>
        <begin position="61"/>
        <end position="137"/>
    </location>
</feature>
<organism evidence="7 8">
    <name type="scientific">Caligus rogercresseyi</name>
    <name type="common">Sea louse</name>
    <dbReference type="NCBI Taxonomy" id="217165"/>
    <lineage>
        <taxon>Eukaryota</taxon>
        <taxon>Metazoa</taxon>
        <taxon>Ecdysozoa</taxon>
        <taxon>Arthropoda</taxon>
        <taxon>Crustacea</taxon>
        <taxon>Multicrustacea</taxon>
        <taxon>Hexanauplia</taxon>
        <taxon>Copepoda</taxon>
        <taxon>Siphonostomatoida</taxon>
        <taxon>Caligidae</taxon>
        <taxon>Caligus</taxon>
    </lineage>
</organism>
<reference evidence="8" key="1">
    <citation type="submission" date="2021-01" db="EMBL/GenBank/DDBJ databases">
        <title>Caligus Genome Assembly.</title>
        <authorList>
            <person name="Gallardo-Escarate C."/>
        </authorList>
    </citation>
    <scope>NUCLEOTIDE SEQUENCE [LARGE SCALE GENOMIC DNA]</scope>
</reference>
<dbReference type="SMART" id="SM00032">
    <property type="entry name" value="CCP"/>
    <property type="match status" value="1"/>
</dbReference>
<accession>A0A7T8GR04</accession>
<dbReference type="InterPro" id="IPR035976">
    <property type="entry name" value="Sushi/SCR/CCP_sf"/>
</dbReference>
<evidence type="ECO:0000256" key="2">
    <source>
        <dbReference type="ARBA" id="ARBA00022737"/>
    </source>
</evidence>
<evidence type="ECO:0000256" key="1">
    <source>
        <dbReference type="ARBA" id="ARBA00022659"/>
    </source>
</evidence>
<dbReference type="Proteomes" id="UP000595437">
    <property type="component" value="Chromosome 15"/>
</dbReference>